<dbReference type="EMBL" id="JBHSQB010000004">
    <property type="protein sequence ID" value="MFC6095780.1"/>
    <property type="molecule type" value="Genomic_DNA"/>
</dbReference>
<evidence type="ECO:0000313" key="1">
    <source>
        <dbReference type="EMBL" id="MFC6095780.1"/>
    </source>
</evidence>
<reference evidence="2" key="1">
    <citation type="journal article" date="2019" name="Int. J. Syst. Evol. Microbiol.">
        <title>The Global Catalogue of Microorganisms (GCM) 10K type strain sequencing project: providing services to taxonomists for standard genome sequencing and annotation.</title>
        <authorList>
            <consortium name="The Broad Institute Genomics Platform"/>
            <consortium name="The Broad Institute Genome Sequencing Center for Infectious Disease"/>
            <person name="Wu L."/>
            <person name="Ma J."/>
        </authorList>
    </citation>
    <scope>NUCLEOTIDE SEQUENCE [LARGE SCALE GENOMIC DNA]</scope>
    <source>
        <strain evidence="2">CCUG 49679</strain>
    </source>
</reference>
<organism evidence="1 2">
    <name type="scientific">Flavobacterium qiangtangense</name>
    <dbReference type="NCBI Taxonomy" id="1442595"/>
    <lineage>
        <taxon>Bacteria</taxon>
        <taxon>Pseudomonadati</taxon>
        <taxon>Bacteroidota</taxon>
        <taxon>Flavobacteriia</taxon>
        <taxon>Flavobacteriales</taxon>
        <taxon>Flavobacteriaceae</taxon>
        <taxon>Flavobacterium</taxon>
    </lineage>
</organism>
<dbReference type="RefSeq" id="WP_379790447.1">
    <property type="nucleotide sequence ID" value="NZ_JBHSQB010000004.1"/>
</dbReference>
<name>A0ABW1PLA5_9FLAO</name>
<sequence length="114" mass="13616">MKKEKIEGFLERDFFWLETMQVLKSPLTVYWTWGVSHHLALEPDADGYTKALLLKVDGHHHKDFVLITLAWNDTYTVRLLDKDYQEIKVIREVYFDSLQTTIDKEIEFIQGYTF</sequence>
<proteinExistence type="predicted"/>
<protein>
    <submittedName>
        <fullName evidence="1">Uncharacterized protein</fullName>
    </submittedName>
</protein>
<keyword evidence="2" id="KW-1185">Reference proteome</keyword>
<dbReference type="Proteomes" id="UP001596287">
    <property type="component" value="Unassembled WGS sequence"/>
</dbReference>
<accession>A0ABW1PLA5</accession>
<gene>
    <name evidence="1" type="ORF">ACFPVY_03905</name>
</gene>
<evidence type="ECO:0000313" key="2">
    <source>
        <dbReference type="Proteomes" id="UP001596287"/>
    </source>
</evidence>
<comment type="caution">
    <text evidence="1">The sequence shown here is derived from an EMBL/GenBank/DDBJ whole genome shotgun (WGS) entry which is preliminary data.</text>
</comment>